<organism evidence="4 5">
    <name type="scientific">Ramlibacter pinisoli</name>
    <dbReference type="NCBI Taxonomy" id="2682844"/>
    <lineage>
        <taxon>Bacteria</taxon>
        <taxon>Pseudomonadati</taxon>
        <taxon>Pseudomonadota</taxon>
        <taxon>Betaproteobacteria</taxon>
        <taxon>Burkholderiales</taxon>
        <taxon>Comamonadaceae</taxon>
        <taxon>Ramlibacter</taxon>
    </lineage>
</organism>
<evidence type="ECO:0000256" key="3">
    <source>
        <dbReference type="SAM" id="MobiDB-lite"/>
    </source>
</evidence>
<dbReference type="Gene3D" id="1.20.1600.10">
    <property type="entry name" value="Outer membrane efflux proteins (OEP)"/>
    <property type="match status" value="1"/>
</dbReference>
<dbReference type="AlphaFoldDB" id="A0A6N8IST5"/>
<keyword evidence="2" id="KW-0449">Lipoprotein</keyword>
<feature type="compositionally biased region" description="Polar residues" evidence="3">
    <location>
        <begin position="506"/>
        <end position="520"/>
    </location>
</feature>
<dbReference type="GO" id="GO:0015562">
    <property type="term" value="F:efflux transmembrane transporter activity"/>
    <property type="evidence" value="ECO:0007669"/>
    <property type="project" value="InterPro"/>
</dbReference>
<dbReference type="InterPro" id="IPR003423">
    <property type="entry name" value="OMP_efflux"/>
</dbReference>
<dbReference type="Gene3D" id="2.20.200.10">
    <property type="entry name" value="Outer membrane efflux proteins (OEP)"/>
    <property type="match status" value="1"/>
</dbReference>
<dbReference type="GO" id="GO:0005886">
    <property type="term" value="C:plasma membrane"/>
    <property type="evidence" value="ECO:0007669"/>
    <property type="project" value="UniProtKB-SubCell"/>
</dbReference>
<comment type="similarity">
    <text evidence="1 2">Belongs to the outer membrane factor (OMF) (TC 1.B.17) family.</text>
</comment>
<keyword evidence="2" id="KW-0472">Membrane</keyword>
<proteinExistence type="inferred from homology"/>
<feature type="region of interest" description="Disordered" evidence="3">
    <location>
        <begin position="499"/>
        <end position="520"/>
    </location>
</feature>
<keyword evidence="2" id="KW-0812">Transmembrane</keyword>
<name>A0A6N8IST5_9BURK</name>
<dbReference type="InterPro" id="IPR010131">
    <property type="entry name" value="MdtP/NodT-like"/>
</dbReference>
<dbReference type="Proteomes" id="UP000469385">
    <property type="component" value="Unassembled WGS sequence"/>
</dbReference>
<comment type="caution">
    <text evidence="4">The sequence shown here is derived from an EMBL/GenBank/DDBJ whole genome shotgun (WGS) entry which is preliminary data.</text>
</comment>
<reference evidence="4 5" key="1">
    <citation type="submission" date="2019-12" db="EMBL/GenBank/DDBJ databases">
        <authorList>
            <person name="Huq M.A."/>
        </authorList>
    </citation>
    <scope>NUCLEOTIDE SEQUENCE [LARGE SCALE GENOMIC DNA]</scope>
    <source>
        <strain evidence="4 5">MAH-25</strain>
    </source>
</reference>
<evidence type="ECO:0000256" key="2">
    <source>
        <dbReference type="RuleBase" id="RU362097"/>
    </source>
</evidence>
<keyword evidence="5" id="KW-1185">Reference proteome</keyword>
<accession>A0A6N8IST5</accession>
<gene>
    <name evidence="4" type="ORF">GON04_05680</name>
</gene>
<sequence>MRPQDHRPPARPRGSRHRAFAPLVLATALAACTTVGPEFAKPETQASAQWSAADEALLDKAKAVDGAWWRSFNDPILNQLIEMAWQQNLSLRAAGLRIAESRAQLALAVGQQYPQVQALFGQATAVGLSREAPNTANFDRHFTEFQAGFDMAWEIDFWGRYKNLARSEEARLVTSMADYDTALVTLSAEVARSYALIRTYEALIALAQRNVRLQEEGFRIADVRYRNGATSNLDVQQARTLLESTRVSIPRYQLSLSLTQNALSTLIGQPVGQVQALLGTSARIPVAPASVGISMPAELLRRRPDIRGAEYAALAQSARVGLATADLYPRISISGTIGYLSTGGGLDINSGFYSIGPRIYLPILNYDRTKNSIRVEDARLQQSLVNYEAVVLRAQQEAEDGVTGYVRSHQIAAFAQNSAASALRSSELAFIQYREGAVDFQRVLDSMRALLQEETTLAQAQSDIATNLISLYKALGGGWEPHQNQPSIPEKTRIEMEKRTNWGDLLSTSPAPAPVTTQSR</sequence>
<dbReference type="SUPFAM" id="SSF56954">
    <property type="entry name" value="Outer membrane efflux proteins (OEP)"/>
    <property type="match status" value="1"/>
</dbReference>
<keyword evidence="2" id="KW-1134">Transmembrane beta strand</keyword>
<dbReference type="PANTHER" id="PTHR30203:SF25">
    <property type="entry name" value="OUTER MEMBRANE PROTEIN-RELATED"/>
    <property type="match status" value="1"/>
</dbReference>
<comment type="subcellular location">
    <subcellularLocation>
        <location evidence="2">Cell membrane</location>
        <topology evidence="2">Lipid-anchor</topology>
    </subcellularLocation>
</comment>
<dbReference type="PROSITE" id="PS51257">
    <property type="entry name" value="PROKAR_LIPOPROTEIN"/>
    <property type="match status" value="1"/>
</dbReference>
<protein>
    <submittedName>
        <fullName evidence="4">Efflux transporter outer membrane subunit</fullName>
    </submittedName>
</protein>
<dbReference type="RefSeq" id="WP_157396977.1">
    <property type="nucleotide sequence ID" value="NZ_WSEL01000003.1"/>
</dbReference>
<evidence type="ECO:0000313" key="4">
    <source>
        <dbReference type="EMBL" id="MVQ28923.1"/>
    </source>
</evidence>
<dbReference type="EMBL" id="WSEL01000003">
    <property type="protein sequence ID" value="MVQ28923.1"/>
    <property type="molecule type" value="Genomic_DNA"/>
</dbReference>
<evidence type="ECO:0000313" key="5">
    <source>
        <dbReference type="Proteomes" id="UP000469385"/>
    </source>
</evidence>
<dbReference type="PANTHER" id="PTHR30203">
    <property type="entry name" value="OUTER MEMBRANE CATION EFFLUX PROTEIN"/>
    <property type="match status" value="1"/>
</dbReference>
<keyword evidence="2" id="KW-0564">Palmitate</keyword>
<dbReference type="NCBIfam" id="TIGR01845">
    <property type="entry name" value="outer_NodT"/>
    <property type="match status" value="1"/>
</dbReference>
<evidence type="ECO:0000256" key="1">
    <source>
        <dbReference type="ARBA" id="ARBA00007613"/>
    </source>
</evidence>
<dbReference type="Pfam" id="PF02321">
    <property type="entry name" value="OEP"/>
    <property type="match status" value="2"/>
</dbReference>